<accession>A0A6G1C7Z4</accession>
<feature type="compositionally biased region" description="Gly residues" evidence="1">
    <location>
        <begin position="68"/>
        <end position="87"/>
    </location>
</feature>
<feature type="compositionally biased region" description="Low complexity" evidence="1">
    <location>
        <begin position="88"/>
        <end position="100"/>
    </location>
</feature>
<dbReference type="Proteomes" id="UP000479710">
    <property type="component" value="Unassembled WGS sequence"/>
</dbReference>
<name>A0A6G1C7Z4_9ORYZ</name>
<dbReference type="EMBL" id="SPHZ02000010">
    <property type="protein sequence ID" value="KAF0896795.1"/>
    <property type="molecule type" value="Genomic_DNA"/>
</dbReference>
<gene>
    <name evidence="2" type="ORF">E2562_028093</name>
</gene>
<evidence type="ECO:0000313" key="2">
    <source>
        <dbReference type="EMBL" id="KAF0896795.1"/>
    </source>
</evidence>
<organism evidence="2 3">
    <name type="scientific">Oryza meyeriana var. granulata</name>
    <dbReference type="NCBI Taxonomy" id="110450"/>
    <lineage>
        <taxon>Eukaryota</taxon>
        <taxon>Viridiplantae</taxon>
        <taxon>Streptophyta</taxon>
        <taxon>Embryophyta</taxon>
        <taxon>Tracheophyta</taxon>
        <taxon>Spermatophyta</taxon>
        <taxon>Magnoliopsida</taxon>
        <taxon>Liliopsida</taxon>
        <taxon>Poales</taxon>
        <taxon>Poaceae</taxon>
        <taxon>BOP clade</taxon>
        <taxon>Oryzoideae</taxon>
        <taxon>Oryzeae</taxon>
        <taxon>Oryzinae</taxon>
        <taxon>Oryza</taxon>
        <taxon>Oryza meyeriana</taxon>
    </lineage>
</organism>
<reference evidence="2 3" key="1">
    <citation type="submission" date="2019-11" db="EMBL/GenBank/DDBJ databases">
        <title>Whole genome sequence of Oryza granulata.</title>
        <authorList>
            <person name="Li W."/>
        </authorList>
    </citation>
    <scope>NUCLEOTIDE SEQUENCE [LARGE SCALE GENOMIC DNA]</scope>
    <source>
        <strain evidence="3">cv. Menghai</strain>
        <tissue evidence="2">Leaf</tissue>
    </source>
</reference>
<feature type="compositionally biased region" description="Low complexity" evidence="1">
    <location>
        <begin position="12"/>
        <end position="22"/>
    </location>
</feature>
<protein>
    <submittedName>
        <fullName evidence="2">Uncharacterized protein</fullName>
    </submittedName>
</protein>
<keyword evidence="3" id="KW-1185">Reference proteome</keyword>
<dbReference type="AlphaFoldDB" id="A0A6G1C7Z4"/>
<sequence>MRVAGSRKGKKQAGASAAAAKAVAKEEAPSVDVDEAPADNGQRRIVAGEAAGGDGGRLPSRAPPTAEGGEGYVRGPEGGGAPSGGRGEPVVSGGSVPRVVATLQSAPGGAATSQSWPRGATTAEDAPRVATTAQSAPGKAATALGVPRGEATVESVPCTAAKAHSSPHAASTTKVMEICSL</sequence>
<proteinExistence type="predicted"/>
<evidence type="ECO:0000313" key="3">
    <source>
        <dbReference type="Proteomes" id="UP000479710"/>
    </source>
</evidence>
<comment type="caution">
    <text evidence="2">The sequence shown here is derived from an EMBL/GenBank/DDBJ whole genome shotgun (WGS) entry which is preliminary data.</text>
</comment>
<feature type="region of interest" description="Disordered" evidence="1">
    <location>
        <begin position="1"/>
        <end position="148"/>
    </location>
</feature>
<feature type="compositionally biased region" description="Basic residues" evidence="1">
    <location>
        <begin position="1"/>
        <end position="11"/>
    </location>
</feature>
<evidence type="ECO:0000256" key="1">
    <source>
        <dbReference type="SAM" id="MobiDB-lite"/>
    </source>
</evidence>